<proteinExistence type="predicted"/>
<dbReference type="InterPro" id="IPR001789">
    <property type="entry name" value="Sig_transdc_resp-reg_receiver"/>
</dbReference>
<dbReference type="InterPro" id="IPR052020">
    <property type="entry name" value="Cyclic_di-GMP/3'3'-cGAMP_PDE"/>
</dbReference>
<sequence length="337" mass="38282">MNYPLRISTQPTISAVNTSELEKPKILVVDDHPLSRITAVDLLSLEGYEVLEAESGETAIKSIRENNPDLILLDVMMPDLDGFELCKRLKQDEKTSKIPVILMTVSEDRRWREQGMEVGADEFLSKPLERMVLSTRVKSLIEQKRLNEGLDQTEQVLFLIAKAIENRYSLGDDFSRKLADLVRAFALYLQLSPGDIQSLIYAANLHDIGTVGIPDSIMLKQGKLTAEEREIIKQHVLIGEQICQPLRARRGILPIIRHHHERWDGKGYPDGLMGSEIPFLAQVFQIVDIYDALTSKRPYKKAFSSEEALEIIAEEAKEGWRNTQLVEQFIAFIRAES</sequence>
<feature type="modified residue" description="4-aspartylphosphate" evidence="1">
    <location>
        <position position="74"/>
    </location>
</feature>
<dbReference type="GO" id="GO:0000160">
    <property type="term" value="P:phosphorelay signal transduction system"/>
    <property type="evidence" value="ECO:0007669"/>
    <property type="project" value="InterPro"/>
</dbReference>
<dbReference type="SMART" id="SM00448">
    <property type="entry name" value="REC"/>
    <property type="match status" value="1"/>
</dbReference>
<dbReference type="CDD" id="cd00077">
    <property type="entry name" value="HDc"/>
    <property type="match status" value="1"/>
</dbReference>
<dbReference type="PROSITE" id="PS50110">
    <property type="entry name" value="RESPONSE_REGULATORY"/>
    <property type="match status" value="1"/>
</dbReference>
<dbReference type="InterPro" id="IPR037522">
    <property type="entry name" value="HD_GYP_dom"/>
</dbReference>
<dbReference type="Pfam" id="PF13487">
    <property type="entry name" value="HD_5"/>
    <property type="match status" value="1"/>
</dbReference>
<dbReference type="Gene3D" id="3.40.50.2300">
    <property type="match status" value="1"/>
</dbReference>
<dbReference type="Proteomes" id="UP000767446">
    <property type="component" value="Unassembled WGS sequence"/>
</dbReference>
<evidence type="ECO:0000259" key="3">
    <source>
        <dbReference type="PROSITE" id="PS51832"/>
    </source>
</evidence>
<dbReference type="Pfam" id="PF00072">
    <property type="entry name" value="Response_reg"/>
    <property type="match status" value="1"/>
</dbReference>
<evidence type="ECO:0000259" key="2">
    <source>
        <dbReference type="PROSITE" id="PS50110"/>
    </source>
</evidence>
<gene>
    <name evidence="4" type="ORF">DSM107014_08230</name>
</gene>
<feature type="domain" description="Response regulatory" evidence="2">
    <location>
        <begin position="25"/>
        <end position="141"/>
    </location>
</feature>
<protein>
    <submittedName>
        <fullName evidence="4">Response regulator</fullName>
    </submittedName>
</protein>
<evidence type="ECO:0000313" key="4">
    <source>
        <dbReference type="EMBL" id="MBR8827875.1"/>
    </source>
</evidence>
<dbReference type="EMBL" id="JADQBC010000046">
    <property type="protein sequence ID" value="MBR8827875.1"/>
    <property type="molecule type" value="Genomic_DNA"/>
</dbReference>
<dbReference type="SUPFAM" id="SSF52172">
    <property type="entry name" value="CheY-like"/>
    <property type="match status" value="1"/>
</dbReference>
<accession>A0A941JUZ1</accession>
<name>A0A941JUZ1_9CHRO</name>
<reference evidence="4" key="1">
    <citation type="submission" date="2021-02" db="EMBL/GenBank/DDBJ databases">
        <title>Metagenome analyses of Stigonema ocellatum DSM 106950, Chlorogloea purpurea SAG 13.99 and Gomphosphaeria aponina DSM 107014.</title>
        <authorList>
            <person name="Marter P."/>
            <person name="Huang S."/>
        </authorList>
    </citation>
    <scope>NUCLEOTIDE SEQUENCE</scope>
    <source>
        <strain evidence="4">JP213</strain>
    </source>
</reference>
<dbReference type="InterPro" id="IPR011006">
    <property type="entry name" value="CheY-like_superfamily"/>
</dbReference>
<comment type="caution">
    <text evidence="4">The sequence shown here is derived from an EMBL/GenBank/DDBJ whole genome shotgun (WGS) entry which is preliminary data.</text>
</comment>
<keyword evidence="1" id="KW-0597">Phosphoprotein</keyword>
<dbReference type="PROSITE" id="PS51832">
    <property type="entry name" value="HD_GYP"/>
    <property type="match status" value="1"/>
</dbReference>
<organism evidence="4 5">
    <name type="scientific">Gomphosphaeria aponina SAG 52.96 = DSM 107014</name>
    <dbReference type="NCBI Taxonomy" id="1521640"/>
    <lineage>
        <taxon>Bacteria</taxon>
        <taxon>Bacillati</taxon>
        <taxon>Cyanobacteriota</taxon>
        <taxon>Cyanophyceae</taxon>
        <taxon>Oscillatoriophycideae</taxon>
        <taxon>Chroococcales</taxon>
        <taxon>Gomphosphaeriaceae</taxon>
        <taxon>Gomphosphaeria</taxon>
    </lineage>
</organism>
<dbReference type="SUPFAM" id="SSF109604">
    <property type="entry name" value="HD-domain/PDEase-like"/>
    <property type="match status" value="1"/>
</dbReference>
<feature type="domain" description="HD-GYP" evidence="3">
    <location>
        <begin position="149"/>
        <end position="337"/>
    </location>
</feature>
<dbReference type="InterPro" id="IPR003607">
    <property type="entry name" value="HD/PDEase_dom"/>
</dbReference>
<dbReference type="Gene3D" id="1.10.3210.10">
    <property type="entry name" value="Hypothetical protein af1432"/>
    <property type="match status" value="1"/>
</dbReference>
<dbReference type="PANTHER" id="PTHR45228">
    <property type="entry name" value="CYCLIC DI-GMP PHOSPHODIESTERASE TM_0186-RELATED"/>
    <property type="match status" value="1"/>
</dbReference>
<dbReference type="AlphaFoldDB" id="A0A941JUZ1"/>
<evidence type="ECO:0000256" key="1">
    <source>
        <dbReference type="PROSITE-ProRule" id="PRU00169"/>
    </source>
</evidence>
<evidence type="ECO:0000313" key="5">
    <source>
        <dbReference type="Proteomes" id="UP000767446"/>
    </source>
</evidence>
<dbReference type="PANTHER" id="PTHR45228:SF1">
    <property type="entry name" value="CYCLIC DI-GMP PHOSPHODIESTERASE TM_0186"/>
    <property type="match status" value="1"/>
</dbReference>